<dbReference type="Pfam" id="PF13639">
    <property type="entry name" value="zf-RING_2"/>
    <property type="match status" value="1"/>
</dbReference>
<dbReference type="PROSITE" id="PS50089">
    <property type="entry name" value="ZF_RING_2"/>
    <property type="match status" value="1"/>
</dbReference>
<keyword evidence="4" id="KW-0479">Metal-binding</keyword>
<evidence type="ECO:0000313" key="10">
    <source>
        <dbReference type="EMBL" id="PKA58792.1"/>
    </source>
</evidence>
<evidence type="ECO:0000256" key="1">
    <source>
        <dbReference type="ARBA" id="ARBA00000900"/>
    </source>
</evidence>
<evidence type="ECO:0000256" key="8">
    <source>
        <dbReference type="PROSITE-ProRule" id="PRU00175"/>
    </source>
</evidence>
<evidence type="ECO:0000313" key="11">
    <source>
        <dbReference type="Proteomes" id="UP000236161"/>
    </source>
</evidence>
<keyword evidence="6" id="KW-0833">Ubl conjugation pathway</keyword>
<keyword evidence="11" id="KW-1185">Reference proteome</keyword>
<dbReference type="InterPro" id="IPR013083">
    <property type="entry name" value="Znf_RING/FYVE/PHD"/>
</dbReference>
<organism evidence="10 11">
    <name type="scientific">Apostasia shenzhenica</name>
    <dbReference type="NCBI Taxonomy" id="1088818"/>
    <lineage>
        <taxon>Eukaryota</taxon>
        <taxon>Viridiplantae</taxon>
        <taxon>Streptophyta</taxon>
        <taxon>Embryophyta</taxon>
        <taxon>Tracheophyta</taxon>
        <taxon>Spermatophyta</taxon>
        <taxon>Magnoliopsida</taxon>
        <taxon>Liliopsida</taxon>
        <taxon>Asparagales</taxon>
        <taxon>Orchidaceae</taxon>
        <taxon>Apostasioideae</taxon>
        <taxon>Apostasia</taxon>
    </lineage>
</organism>
<dbReference type="EC" id="2.3.2.27" evidence="2"/>
<evidence type="ECO:0000256" key="7">
    <source>
        <dbReference type="ARBA" id="ARBA00022833"/>
    </source>
</evidence>
<evidence type="ECO:0000256" key="4">
    <source>
        <dbReference type="ARBA" id="ARBA00022723"/>
    </source>
</evidence>
<keyword evidence="5 8" id="KW-0863">Zinc-finger</keyword>
<dbReference type="Gene3D" id="3.30.40.10">
    <property type="entry name" value="Zinc/RING finger domain, C3HC4 (zinc finger)"/>
    <property type="match status" value="1"/>
</dbReference>
<dbReference type="Proteomes" id="UP000236161">
    <property type="component" value="Unassembled WGS sequence"/>
</dbReference>
<dbReference type="SUPFAM" id="SSF57850">
    <property type="entry name" value="RING/U-box"/>
    <property type="match status" value="1"/>
</dbReference>
<name>A0A2I0ATB5_9ASPA</name>
<proteinExistence type="predicted"/>
<evidence type="ECO:0000256" key="3">
    <source>
        <dbReference type="ARBA" id="ARBA00022679"/>
    </source>
</evidence>
<dbReference type="InterPro" id="IPR001841">
    <property type="entry name" value="Znf_RING"/>
</dbReference>
<evidence type="ECO:0000256" key="2">
    <source>
        <dbReference type="ARBA" id="ARBA00012483"/>
    </source>
</evidence>
<dbReference type="PANTHER" id="PTHR46463">
    <property type="entry name" value="ZINC FINGER, RING/FYVE/PHD-TYPE"/>
    <property type="match status" value="1"/>
</dbReference>
<evidence type="ECO:0000256" key="5">
    <source>
        <dbReference type="ARBA" id="ARBA00022771"/>
    </source>
</evidence>
<dbReference type="EMBL" id="KZ451950">
    <property type="protein sequence ID" value="PKA58792.1"/>
    <property type="molecule type" value="Genomic_DNA"/>
</dbReference>
<dbReference type="GO" id="GO:0061630">
    <property type="term" value="F:ubiquitin protein ligase activity"/>
    <property type="evidence" value="ECO:0007669"/>
    <property type="project" value="UniProtKB-EC"/>
</dbReference>
<gene>
    <name evidence="10" type="ORF">AXF42_Ash000885</name>
</gene>
<keyword evidence="3" id="KW-0808">Transferase</keyword>
<comment type="catalytic activity">
    <reaction evidence="1">
        <text>S-ubiquitinyl-[E2 ubiquitin-conjugating enzyme]-L-cysteine + [acceptor protein]-L-lysine = [E2 ubiquitin-conjugating enzyme]-L-cysteine + N(6)-ubiquitinyl-[acceptor protein]-L-lysine.</text>
        <dbReference type="EC" id="2.3.2.27"/>
    </reaction>
</comment>
<evidence type="ECO:0000259" key="9">
    <source>
        <dbReference type="PROSITE" id="PS50089"/>
    </source>
</evidence>
<dbReference type="PANTHER" id="PTHR46463:SF89">
    <property type="entry name" value="E3 UBIQUITIN-PROTEIN LIGASE RHB1A-RELATED"/>
    <property type="match status" value="1"/>
</dbReference>
<sequence>MGGCCCCYSKKTASERAPVYYYCPEDLEDDGPLSSTPAAPSAVPSHSVDLNLNVSITDSNQEHNALSPYVDLALSQSNTRNSENCANKDELTQPTDFAPVGDAYSEERFENPDMCHGLKNSKSVIDCVTNSPKVNEKLPNLGDPKVPETDEEDVCPTCLEEYDAENPRIITKCNHHFHLACILEWMERSNTCAICDKIMEINEMLMAI</sequence>
<protein>
    <recommendedName>
        <fullName evidence="2">RING-type E3 ubiquitin transferase</fullName>
        <ecNumber evidence="2">2.3.2.27</ecNumber>
    </recommendedName>
</protein>
<accession>A0A2I0ATB5</accession>
<dbReference type="GO" id="GO:0008270">
    <property type="term" value="F:zinc ion binding"/>
    <property type="evidence" value="ECO:0007669"/>
    <property type="project" value="UniProtKB-KW"/>
</dbReference>
<dbReference type="OrthoDB" id="8062037at2759"/>
<evidence type="ECO:0000256" key="6">
    <source>
        <dbReference type="ARBA" id="ARBA00022786"/>
    </source>
</evidence>
<keyword evidence="7" id="KW-0862">Zinc</keyword>
<feature type="domain" description="RING-type" evidence="9">
    <location>
        <begin position="155"/>
        <end position="196"/>
    </location>
</feature>
<dbReference type="STRING" id="1088818.A0A2I0ATB5"/>
<dbReference type="SMART" id="SM00184">
    <property type="entry name" value="RING"/>
    <property type="match status" value="1"/>
</dbReference>
<dbReference type="AlphaFoldDB" id="A0A2I0ATB5"/>
<reference evidence="10 11" key="1">
    <citation type="journal article" date="2017" name="Nature">
        <title>The Apostasia genome and the evolution of orchids.</title>
        <authorList>
            <person name="Zhang G.Q."/>
            <person name="Liu K.W."/>
            <person name="Li Z."/>
            <person name="Lohaus R."/>
            <person name="Hsiao Y.Y."/>
            <person name="Niu S.C."/>
            <person name="Wang J.Y."/>
            <person name="Lin Y.C."/>
            <person name="Xu Q."/>
            <person name="Chen L.J."/>
            <person name="Yoshida K."/>
            <person name="Fujiwara S."/>
            <person name="Wang Z.W."/>
            <person name="Zhang Y.Q."/>
            <person name="Mitsuda N."/>
            <person name="Wang M."/>
            <person name="Liu G.H."/>
            <person name="Pecoraro L."/>
            <person name="Huang H.X."/>
            <person name="Xiao X.J."/>
            <person name="Lin M."/>
            <person name="Wu X.Y."/>
            <person name="Wu W.L."/>
            <person name="Chen Y.Y."/>
            <person name="Chang S.B."/>
            <person name="Sakamoto S."/>
            <person name="Ohme-Takagi M."/>
            <person name="Yagi M."/>
            <person name="Zeng S.J."/>
            <person name="Shen C.Y."/>
            <person name="Yeh C.M."/>
            <person name="Luo Y.B."/>
            <person name="Tsai W.C."/>
            <person name="Van de Peer Y."/>
            <person name="Liu Z.J."/>
        </authorList>
    </citation>
    <scope>NUCLEOTIDE SEQUENCE [LARGE SCALE GENOMIC DNA]</scope>
    <source>
        <strain evidence="11">cv. Shenzhen</strain>
        <tissue evidence="10">Stem</tissue>
    </source>
</reference>